<dbReference type="GO" id="GO:0009432">
    <property type="term" value="P:SOS response"/>
    <property type="evidence" value="ECO:0007669"/>
    <property type="project" value="TreeGrafter"/>
</dbReference>
<name>A0A7H4M7H5_KLEVA</name>
<dbReference type="Gene3D" id="1.10.150.20">
    <property type="entry name" value="5' to 3' exonuclease, C-terminal subdomain"/>
    <property type="match status" value="1"/>
</dbReference>
<gene>
    <name evidence="3" type="primary">umuC_1</name>
    <name evidence="3" type="ORF">NCTC9177_00027</name>
</gene>
<dbReference type="GO" id="GO:0006281">
    <property type="term" value="P:DNA repair"/>
    <property type="evidence" value="ECO:0007669"/>
    <property type="project" value="InterPro"/>
</dbReference>
<proteinExistence type="inferred from homology"/>
<dbReference type="Gene3D" id="3.30.70.270">
    <property type="match status" value="1"/>
</dbReference>
<sequence length="178" mass="20105">MEQYSIDEMFLDLTGVEHCMELEDFGRQLRQHVYDCTRLTIGVGAGPTKTLAKSAQWASKEWKQFCGVLALTRGNPQRTRKLLSLQPVEEIWGVGNRIARRLNVLGIKTALDLALTNPTFIRKNFSVVLERTVRELNGESCLSLEEAPPTKQQIVCSRSFWCEDHGVRVAPPGYLSAR</sequence>
<comment type="similarity">
    <text evidence="1">Belongs to the DNA polymerase type-Y family.</text>
</comment>
<dbReference type="PANTHER" id="PTHR11076">
    <property type="entry name" value="DNA REPAIR POLYMERASE UMUC / TRANSFERASE FAMILY MEMBER"/>
    <property type="match status" value="1"/>
</dbReference>
<dbReference type="EMBL" id="UGKR01000001">
    <property type="protein sequence ID" value="STS86275.1"/>
    <property type="molecule type" value="Genomic_DNA"/>
</dbReference>
<dbReference type="InterPro" id="IPR043502">
    <property type="entry name" value="DNA/RNA_pol_sf"/>
</dbReference>
<dbReference type="PANTHER" id="PTHR11076:SF34">
    <property type="entry name" value="PROTEIN UMUC"/>
    <property type="match status" value="1"/>
</dbReference>
<evidence type="ECO:0000256" key="1">
    <source>
        <dbReference type="ARBA" id="ARBA00010945"/>
    </source>
</evidence>
<dbReference type="GO" id="GO:0042276">
    <property type="term" value="P:error-prone translesion synthesis"/>
    <property type="evidence" value="ECO:0007669"/>
    <property type="project" value="TreeGrafter"/>
</dbReference>
<dbReference type="InterPro" id="IPR043128">
    <property type="entry name" value="Rev_trsase/Diguanyl_cyclase"/>
</dbReference>
<dbReference type="PROSITE" id="PS50173">
    <property type="entry name" value="UMUC"/>
    <property type="match status" value="1"/>
</dbReference>
<dbReference type="Proteomes" id="UP000254545">
    <property type="component" value="Unassembled WGS sequence"/>
</dbReference>
<dbReference type="InterPro" id="IPR001126">
    <property type="entry name" value="UmuC"/>
</dbReference>
<evidence type="ECO:0000313" key="4">
    <source>
        <dbReference type="Proteomes" id="UP000254545"/>
    </source>
</evidence>
<organism evidence="3 4">
    <name type="scientific">Klebsiella variicola</name>
    <dbReference type="NCBI Taxonomy" id="244366"/>
    <lineage>
        <taxon>Bacteria</taxon>
        <taxon>Pseudomonadati</taxon>
        <taxon>Pseudomonadota</taxon>
        <taxon>Gammaproteobacteria</taxon>
        <taxon>Enterobacterales</taxon>
        <taxon>Enterobacteriaceae</taxon>
        <taxon>Klebsiella/Raoultella group</taxon>
        <taxon>Klebsiella</taxon>
        <taxon>Klebsiella pneumoniae complex</taxon>
    </lineage>
</organism>
<dbReference type="InterPro" id="IPR050116">
    <property type="entry name" value="DNA_polymerase-Y"/>
</dbReference>
<dbReference type="SUPFAM" id="SSF56672">
    <property type="entry name" value="DNA/RNA polymerases"/>
    <property type="match status" value="1"/>
</dbReference>
<evidence type="ECO:0000313" key="3">
    <source>
        <dbReference type="EMBL" id="STS86275.1"/>
    </source>
</evidence>
<dbReference type="Pfam" id="PF00817">
    <property type="entry name" value="IMS"/>
    <property type="match status" value="1"/>
</dbReference>
<comment type="caution">
    <text evidence="3">The sequence shown here is derived from an EMBL/GenBank/DDBJ whole genome shotgun (WGS) entry which is preliminary data.</text>
</comment>
<accession>A0A7H4M7H5</accession>
<protein>
    <submittedName>
        <fullName evidence="3">DNA polymerase V subunit UmuC</fullName>
    </submittedName>
</protein>
<evidence type="ECO:0000259" key="2">
    <source>
        <dbReference type="PROSITE" id="PS50173"/>
    </source>
</evidence>
<feature type="domain" description="UmuC" evidence="2">
    <location>
        <begin position="1"/>
        <end position="95"/>
    </location>
</feature>
<reference evidence="3 4" key="1">
    <citation type="submission" date="2018-06" db="EMBL/GenBank/DDBJ databases">
        <authorList>
            <consortium name="Pathogen Informatics"/>
            <person name="Doyle S."/>
        </authorList>
    </citation>
    <scope>NUCLEOTIDE SEQUENCE [LARGE SCALE GENOMIC DNA]</scope>
    <source>
        <strain evidence="3 4">NCTC9177</strain>
    </source>
</reference>
<dbReference type="GO" id="GO:0005829">
    <property type="term" value="C:cytosol"/>
    <property type="evidence" value="ECO:0007669"/>
    <property type="project" value="TreeGrafter"/>
</dbReference>
<dbReference type="GO" id="GO:0003887">
    <property type="term" value="F:DNA-directed DNA polymerase activity"/>
    <property type="evidence" value="ECO:0007669"/>
    <property type="project" value="TreeGrafter"/>
</dbReference>
<dbReference type="AlphaFoldDB" id="A0A7H4M7H5"/>